<dbReference type="Proteomes" id="UP000095284">
    <property type="component" value="Unplaced"/>
</dbReference>
<reference evidence="2" key="1">
    <citation type="submission" date="2016-11" db="UniProtKB">
        <authorList>
            <consortium name="WormBaseParasite"/>
        </authorList>
    </citation>
    <scope>IDENTIFICATION</scope>
</reference>
<accession>A0A1I7SG09</accession>
<dbReference type="WBParaSite" id="BXY_1197300.1">
    <property type="protein sequence ID" value="BXY_1197300.1"/>
    <property type="gene ID" value="BXY_1197300"/>
</dbReference>
<sequence length="147" mass="17120">MEDVEIWGGKIFAAYKYHLWHFTAVTNGKCKRLMNCEDRGGRTQLNKDDPVYEYVMHPSFGRCIVFKTENENVYSKDDIENTYDIQDFYLLRNNDYDLESTNDDQTLFAGFMYNAKFGFLNRIGMSPGNFLQINVDGFTETVVGLEN</sequence>
<evidence type="ECO:0000313" key="2">
    <source>
        <dbReference type="WBParaSite" id="BXY_1197300.1"/>
    </source>
</evidence>
<protein>
    <submittedName>
        <fullName evidence="2">TLDc domain-containing protein</fullName>
    </submittedName>
</protein>
<dbReference type="AlphaFoldDB" id="A0A1I7SG09"/>
<evidence type="ECO:0000313" key="1">
    <source>
        <dbReference type="Proteomes" id="UP000095284"/>
    </source>
</evidence>
<proteinExistence type="predicted"/>
<name>A0A1I7SG09_BURXY</name>
<organism evidence="1 2">
    <name type="scientific">Bursaphelenchus xylophilus</name>
    <name type="common">Pinewood nematode worm</name>
    <name type="synonym">Aphelenchoides xylophilus</name>
    <dbReference type="NCBI Taxonomy" id="6326"/>
    <lineage>
        <taxon>Eukaryota</taxon>
        <taxon>Metazoa</taxon>
        <taxon>Ecdysozoa</taxon>
        <taxon>Nematoda</taxon>
        <taxon>Chromadorea</taxon>
        <taxon>Rhabditida</taxon>
        <taxon>Tylenchina</taxon>
        <taxon>Tylenchomorpha</taxon>
        <taxon>Aphelenchoidea</taxon>
        <taxon>Aphelenchoididae</taxon>
        <taxon>Bursaphelenchus</taxon>
    </lineage>
</organism>